<dbReference type="Proteomes" id="UP000572680">
    <property type="component" value="Unassembled WGS sequence"/>
</dbReference>
<dbReference type="RefSeq" id="WP_182844201.1">
    <property type="nucleotide sequence ID" value="NZ_BAAALP010000108.1"/>
</dbReference>
<reference evidence="1 2" key="1">
    <citation type="submission" date="2020-08" db="EMBL/GenBank/DDBJ databases">
        <title>Genomic Encyclopedia of Type Strains, Phase IV (KMG-IV): sequencing the most valuable type-strain genomes for metagenomic binning, comparative biology and taxonomic classification.</title>
        <authorList>
            <person name="Goeker M."/>
        </authorList>
    </citation>
    <scope>NUCLEOTIDE SEQUENCE [LARGE SCALE GENOMIC DNA]</scope>
    <source>
        <strain evidence="1 2">DSM 44197</strain>
    </source>
</reference>
<organism evidence="1 2">
    <name type="scientific">Actinomadura namibiensis</name>
    <dbReference type="NCBI Taxonomy" id="182080"/>
    <lineage>
        <taxon>Bacteria</taxon>
        <taxon>Bacillati</taxon>
        <taxon>Actinomycetota</taxon>
        <taxon>Actinomycetes</taxon>
        <taxon>Streptosporangiales</taxon>
        <taxon>Thermomonosporaceae</taxon>
        <taxon>Actinomadura</taxon>
    </lineage>
</organism>
<sequence>MPDVSRFLITTINPEVNGYTGVCLVCFETETAPLDAWTKLTDWAREHHCHPDRVAAARTLIGDRIARCLYCGSTDITEVRVTVDERTSDMALQCDACSGVWAP</sequence>
<dbReference type="AlphaFoldDB" id="A0A7W3LPK3"/>
<comment type="caution">
    <text evidence="1">The sequence shown here is derived from an EMBL/GenBank/DDBJ whole genome shotgun (WGS) entry which is preliminary data.</text>
</comment>
<evidence type="ECO:0000313" key="1">
    <source>
        <dbReference type="EMBL" id="MBA8951892.1"/>
    </source>
</evidence>
<dbReference type="EMBL" id="JACJIA010000004">
    <property type="protein sequence ID" value="MBA8951892.1"/>
    <property type="molecule type" value="Genomic_DNA"/>
</dbReference>
<evidence type="ECO:0000313" key="2">
    <source>
        <dbReference type="Proteomes" id="UP000572680"/>
    </source>
</evidence>
<proteinExistence type="predicted"/>
<gene>
    <name evidence="1" type="ORF">HNR61_003532</name>
</gene>
<keyword evidence="2" id="KW-1185">Reference proteome</keyword>
<name>A0A7W3LPK3_ACTNM</name>
<protein>
    <submittedName>
        <fullName evidence="1">Uncharacterized protein</fullName>
    </submittedName>
</protein>
<accession>A0A7W3LPK3</accession>